<name>A0A0E9WYR7_ANGAN</name>
<sequence>MNRCVIKPFIPFQQTEESTKTCGCKHNLKRQSLLGKKAKKKRRLGWSCTLISAAGIILSIKIAQAIL</sequence>
<reference evidence="2" key="1">
    <citation type="submission" date="2014-11" db="EMBL/GenBank/DDBJ databases">
        <authorList>
            <person name="Amaro Gonzalez C."/>
        </authorList>
    </citation>
    <scope>NUCLEOTIDE SEQUENCE</scope>
</reference>
<evidence type="ECO:0000313" key="2">
    <source>
        <dbReference type="EMBL" id="JAH95499.1"/>
    </source>
</evidence>
<dbReference type="AlphaFoldDB" id="A0A0E9WYR7"/>
<protein>
    <submittedName>
        <fullName evidence="2">Uncharacterized protein</fullName>
    </submittedName>
</protein>
<keyword evidence="1" id="KW-0472">Membrane</keyword>
<feature type="transmembrane region" description="Helical" evidence="1">
    <location>
        <begin position="44"/>
        <end position="66"/>
    </location>
</feature>
<dbReference type="EMBL" id="GBXM01013078">
    <property type="protein sequence ID" value="JAH95499.1"/>
    <property type="molecule type" value="Transcribed_RNA"/>
</dbReference>
<evidence type="ECO:0000256" key="1">
    <source>
        <dbReference type="SAM" id="Phobius"/>
    </source>
</evidence>
<keyword evidence="1" id="KW-1133">Transmembrane helix</keyword>
<organism evidence="2">
    <name type="scientific">Anguilla anguilla</name>
    <name type="common">European freshwater eel</name>
    <name type="synonym">Muraena anguilla</name>
    <dbReference type="NCBI Taxonomy" id="7936"/>
    <lineage>
        <taxon>Eukaryota</taxon>
        <taxon>Metazoa</taxon>
        <taxon>Chordata</taxon>
        <taxon>Craniata</taxon>
        <taxon>Vertebrata</taxon>
        <taxon>Euteleostomi</taxon>
        <taxon>Actinopterygii</taxon>
        <taxon>Neopterygii</taxon>
        <taxon>Teleostei</taxon>
        <taxon>Anguilliformes</taxon>
        <taxon>Anguillidae</taxon>
        <taxon>Anguilla</taxon>
    </lineage>
</organism>
<keyword evidence="1" id="KW-0812">Transmembrane</keyword>
<accession>A0A0E9WYR7</accession>
<proteinExistence type="predicted"/>
<reference evidence="2" key="2">
    <citation type="journal article" date="2015" name="Fish Shellfish Immunol.">
        <title>Early steps in the European eel (Anguilla anguilla)-Vibrio vulnificus interaction in the gills: Role of the RtxA13 toxin.</title>
        <authorList>
            <person name="Callol A."/>
            <person name="Pajuelo D."/>
            <person name="Ebbesson L."/>
            <person name="Teles M."/>
            <person name="MacKenzie S."/>
            <person name="Amaro C."/>
        </authorList>
    </citation>
    <scope>NUCLEOTIDE SEQUENCE</scope>
</reference>